<accession>A0AB34GK18</accession>
<dbReference type="EMBL" id="JAIQCJ010002232">
    <property type="protein sequence ID" value="KAJ8779166.1"/>
    <property type="molecule type" value="Genomic_DNA"/>
</dbReference>
<reference evidence="2 3" key="1">
    <citation type="submission" date="2022-11" db="EMBL/GenBank/DDBJ databases">
        <title>Whole genome sequence of Eschrichtius robustus ER-17-0199.</title>
        <authorList>
            <person name="Bruniche-Olsen A."/>
            <person name="Black A.N."/>
            <person name="Fields C.J."/>
            <person name="Walden K."/>
            <person name="Dewoody J.A."/>
        </authorList>
    </citation>
    <scope>NUCLEOTIDE SEQUENCE [LARGE SCALE GENOMIC DNA]</scope>
    <source>
        <strain evidence="2">ER-17-0199</strain>
        <tissue evidence="2">Blubber</tissue>
    </source>
</reference>
<evidence type="ECO:0000313" key="3">
    <source>
        <dbReference type="Proteomes" id="UP001159641"/>
    </source>
</evidence>
<protein>
    <recommendedName>
        <fullName evidence="4">Collagen alpha-1(I) chain-like</fullName>
    </recommendedName>
</protein>
<evidence type="ECO:0000256" key="1">
    <source>
        <dbReference type="SAM" id="MobiDB-lite"/>
    </source>
</evidence>
<feature type="region of interest" description="Disordered" evidence="1">
    <location>
        <begin position="262"/>
        <end position="283"/>
    </location>
</feature>
<proteinExistence type="predicted"/>
<comment type="caution">
    <text evidence="2">The sequence shown here is derived from an EMBL/GenBank/DDBJ whole genome shotgun (WGS) entry which is preliminary data.</text>
</comment>
<dbReference type="Proteomes" id="UP001159641">
    <property type="component" value="Unassembled WGS sequence"/>
</dbReference>
<organism evidence="2 3">
    <name type="scientific">Eschrichtius robustus</name>
    <name type="common">California gray whale</name>
    <name type="synonym">Eschrichtius gibbosus</name>
    <dbReference type="NCBI Taxonomy" id="9764"/>
    <lineage>
        <taxon>Eukaryota</taxon>
        <taxon>Metazoa</taxon>
        <taxon>Chordata</taxon>
        <taxon>Craniata</taxon>
        <taxon>Vertebrata</taxon>
        <taxon>Euteleostomi</taxon>
        <taxon>Mammalia</taxon>
        <taxon>Eutheria</taxon>
        <taxon>Laurasiatheria</taxon>
        <taxon>Artiodactyla</taxon>
        <taxon>Whippomorpha</taxon>
        <taxon>Cetacea</taxon>
        <taxon>Mysticeti</taxon>
        <taxon>Eschrichtiidae</taxon>
        <taxon>Eschrichtius</taxon>
    </lineage>
</organism>
<feature type="compositionally biased region" description="Basic and acidic residues" evidence="1">
    <location>
        <begin position="272"/>
        <end position="283"/>
    </location>
</feature>
<feature type="region of interest" description="Disordered" evidence="1">
    <location>
        <begin position="378"/>
        <end position="508"/>
    </location>
</feature>
<evidence type="ECO:0008006" key="4">
    <source>
        <dbReference type="Google" id="ProtNLM"/>
    </source>
</evidence>
<keyword evidence="3" id="KW-1185">Reference proteome</keyword>
<evidence type="ECO:0000313" key="2">
    <source>
        <dbReference type="EMBL" id="KAJ8779166.1"/>
    </source>
</evidence>
<dbReference type="AlphaFoldDB" id="A0AB34GK18"/>
<gene>
    <name evidence="2" type="ORF">J1605_013017</name>
</gene>
<name>A0AB34GK18_ESCRO</name>
<sequence length="684" mass="71127">MVWAELETSGSRRKDQLDQRHTLGRGLGPQVALVPLGSLARSQTTEAPRTSVRAPSVGCWKPVCLVRVQICGGPCSEDLETWLCWARVRPAPAPGTCVAQVGLVSHHAPRDRWAPPERPVGKAVGQRAAGKEMLPLVRELSYFSDELSSQHCWGPLAAAWPGERGCSSPGEQASPGPVLSWQHKVRKGYHRGHLASSSAPWAAPPTSSSTQGIGVEYARVLTPGHRCPVFLGCRQAAGDPALLSGISQAGPVLLPGPQRVLRFTSPPSPGRQGERSRGQPEHHHAPLDVVQAGALVPVSPPETSIHSWALAGGAISASGRVCPWGFTSTTCALLHTSGCSGPEDPGVRVVGNGTANPTGPGLGGPRAAGVAEWRFGKTPKSPHAPCPPHHEAAPPVGARGVATRRGGGPGAPGVTWRHLPARRSVSPVGLRARGRRAARAGGRNPSLWSGPGPRRARPPTRSESRGLGSLWPQGDPPARTPQNSGGPRGSTRGARDRGSVQPCALGPFRPGAWPPAALGRDTPLALGLGGGGGAWWRLDSPGGAARAADGASAGTLLLWAPHPVSQELLDKREAPDVSSGCAEPCPQHGLGPWILVLFLGPGGSLGLEGLPLPPIGTPKTLCQLDSGTLPGRPSSCPAPRQQFAPLLIWEELARQKGISRVTAPEQGQACCGLQAPGTEHRMNE</sequence>
<feature type="compositionally biased region" description="Low complexity" evidence="1">
    <location>
        <begin position="393"/>
        <end position="404"/>
    </location>
</feature>